<accession>A0A6I4YA13</accession>
<evidence type="ECO:0000259" key="1">
    <source>
        <dbReference type="Pfam" id="PF10592"/>
    </source>
</evidence>
<dbReference type="Pfam" id="PF10592">
    <property type="entry name" value="AIPR"/>
    <property type="match status" value="1"/>
</dbReference>
<feature type="domain" description="Abortive phage infection protein C-terminal" evidence="1">
    <location>
        <begin position="247"/>
        <end position="552"/>
    </location>
</feature>
<comment type="caution">
    <text evidence="2">The sequence shown here is derived from an EMBL/GenBank/DDBJ whole genome shotgun (WGS) entry which is preliminary data.</text>
</comment>
<organism evidence="2 3">
    <name type="scientific">Deinococcus xianganensis</name>
    <dbReference type="NCBI Taxonomy" id="1507289"/>
    <lineage>
        <taxon>Bacteria</taxon>
        <taxon>Thermotogati</taxon>
        <taxon>Deinococcota</taxon>
        <taxon>Deinococci</taxon>
        <taxon>Deinococcales</taxon>
        <taxon>Deinococcaceae</taxon>
        <taxon>Deinococcus</taxon>
    </lineage>
</organism>
<keyword evidence="3" id="KW-1185">Reference proteome</keyword>
<proteinExistence type="predicted"/>
<dbReference type="RefSeq" id="WP_160977663.1">
    <property type="nucleotide sequence ID" value="NZ_WVHK01000014.1"/>
</dbReference>
<reference evidence="2 3" key="1">
    <citation type="submission" date="2019-11" db="EMBL/GenBank/DDBJ databases">
        <title>Genome sequence of Deinococcus xianganensis Y35, AI-2 producing algicidal bacterium, isolated from lake water.</title>
        <authorList>
            <person name="Li Y."/>
        </authorList>
    </citation>
    <scope>NUCLEOTIDE SEQUENCE [LARGE SCALE GENOMIC DNA]</scope>
    <source>
        <strain evidence="2 3">Y35</strain>
    </source>
</reference>
<dbReference type="EMBL" id="WVHK01000014">
    <property type="protein sequence ID" value="MXV19179.1"/>
    <property type="molecule type" value="Genomic_DNA"/>
</dbReference>
<name>A0A6I4YA13_9DEIO</name>
<evidence type="ECO:0000313" key="2">
    <source>
        <dbReference type="EMBL" id="MXV19179.1"/>
    </source>
</evidence>
<gene>
    <name evidence="2" type="ORF">GLX28_05975</name>
</gene>
<evidence type="ECO:0000313" key="3">
    <source>
        <dbReference type="Proteomes" id="UP000430519"/>
    </source>
</evidence>
<protein>
    <recommendedName>
        <fullName evidence="1">Abortive phage infection protein C-terminal domain-containing protein</fullName>
    </recommendedName>
</protein>
<sequence>MTSTSTDTTDLREYTIATLAAFEAEADRDGTSLERAIVASCSQSLEELSQAPELLWIDVRVASSRTQPSLLAHAWAVDEHDRLHLAAALIRDGVADANQPYVFSKKDVTDVLQRMLNLAAHLRDGSTLAEETHPDVAAFAKKGRDIMGKLDPEVVLHLITPGQYRSSFPHLSLPDVAVTTRIHDINWFLRITRDEPDEQLDLRPLVGGGLPCVVASRDEEGEPEVLLTVIPGVVLADLYDRRRDELLRRNVRIYLRQTRKVNRDMALSARTNPRRFVALNNGISAVAASVSLSTDGSRIETINDLQIVNGGQTTATLHEVFNDRRNPVDLSELCVQAKITIIPPDVQDSDELATGIALAANSQNRITASDLLSGDPHERSLEIISRDRRYTSHGVETGWFYERIRGQHAGLLAIERHNGKIFPVDQVINKSYAAQLALAWERQPHISSLGGEKALATYKKALKRAAGGGALPEAGVQDFDSLVGLAIIRREAEGAIAAEGTLKPPLGFYLLAWLSEHHGGTIDLLQIARTGVLPERLIAVIQHATPLISRVMRTEPASVPHEGERPKKELCWAAVRTITLDDGAAATSRQRDFTRQDWQAALVWAEGKRNKALREKIMRAKKLVQTGKTATNREFLADVMKEAVEKGFKVDLKKVAV</sequence>
<dbReference type="InterPro" id="IPR018891">
    <property type="entry name" value="AIPR_C"/>
</dbReference>
<dbReference type="AlphaFoldDB" id="A0A6I4YA13"/>
<dbReference type="Proteomes" id="UP000430519">
    <property type="component" value="Unassembled WGS sequence"/>
</dbReference>